<accession>A0A7Y2P115</accession>
<dbReference type="Proteomes" id="UP000533905">
    <property type="component" value="Unassembled WGS sequence"/>
</dbReference>
<keyword evidence="2" id="KW-0805">Transcription regulation</keyword>
<dbReference type="InterPro" id="IPR007627">
    <property type="entry name" value="RNA_pol_sigma70_r2"/>
</dbReference>
<feature type="domain" description="RNA polymerase sigma factor 70 region 4 type 2" evidence="7">
    <location>
        <begin position="127"/>
        <end position="179"/>
    </location>
</feature>
<keyword evidence="5" id="KW-0804">Transcription</keyword>
<evidence type="ECO:0000256" key="4">
    <source>
        <dbReference type="ARBA" id="ARBA00023125"/>
    </source>
</evidence>
<evidence type="ECO:0000313" key="9">
    <source>
        <dbReference type="Proteomes" id="UP000533905"/>
    </source>
</evidence>
<keyword evidence="9" id="KW-1185">Reference proteome</keyword>
<sequence>MRKGECVSASENRFRELLLRALSGDAPAYHLFLRELCPYLRAYFRRRLGGLPDEIEDLVQEVLLAVHNQRHTYEKSQPLTAWVHAIARHKLVDLLRRRGKREMLNIPLDDETEFFAHSEIDAGDARRDVMKLLDRLPDRQRLPIQHLKLEGMSVEETARLMGMSVSAVKVGVHRGLKMLAELIKDER</sequence>
<dbReference type="InterPro" id="IPR013324">
    <property type="entry name" value="RNA_pol_sigma_r3/r4-like"/>
</dbReference>
<dbReference type="CDD" id="cd06171">
    <property type="entry name" value="Sigma70_r4"/>
    <property type="match status" value="1"/>
</dbReference>
<dbReference type="Gene3D" id="1.10.1740.10">
    <property type="match status" value="1"/>
</dbReference>
<evidence type="ECO:0000256" key="5">
    <source>
        <dbReference type="ARBA" id="ARBA00023163"/>
    </source>
</evidence>
<dbReference type="GO" id="GO:0006352">
    <property type="term" value="P:DNA-templated transcription initiation"/>
    <property type="evidence" value="ECO:0007669"/>
    <property type="project" value="InterPro"/>
</dbReference>
<dbReference type="SUPFAM" id="SSF88946">
    <property type="entry name" value="Sigma2 domain of RNA polymerase sigma factors"/>
    <property type="match status" value="1"/>
</dbReference>
<name>A0A7Y2P115_9BURK</name>
<comment type="similarity">
    <text evidence="1">Belongs to the sigma-70 factor family. ECF subfamily.</text>
</comment>
<dbReference type="NCBIfam" id="NF009191">
    <property type="entry name" value="PRK12539.1"/>
    <property type="match status" value="1"/>
</dbReference>
<evidence type="ECO:0000256" key="3">
    <source>
        <dbReference type="ARBA" id="ARBA00023082"/>
    </source>
</evidence>
<dbReference type="InterPro" id="IPR039425">
    <property type="entry name" value="RNA_pol_sigma-70-like"/>
</dbReference>
<dbReference type="InterPro" id="IPR036388">
    <property type="entry name" value="WH-like_DNA-bd_sf"/>
</dbReference>
<dbReference type="EMBL" id="JABAIV010000006">
    <property type="protein sequence ID" value="NNG24744.1"/>
    <property type="molecule type" value="Genomic_DNA"/>
</dbReference>
<evidence type="ECO:0000259" key="7">
    <source>
        <dbReference type="Pfam" id="PF08281"/>
    </source>
</evidence>
<organism evidence="8 9">
    <name type="scientific">Telluria aromaticivorans</name>
    <dbReference type="NCBI Taxonomy" id="2725995"/>
    <lineage>
        <taxon>Bacteria</taxon>
        <taxon>Pseudomonadati</taxon>
        <taxon>Pseudomonadota</taxon>
        <taxon>Betaproteobacteria</taxon>
        <taxon>Burkholderiales</taxon>
        <taxon>Oxalobacteraceae</taxon>
        <taxon>Telluria group</taxon>
        <taxon>Telluria</taxon>
    </lineage>
</organism>
<evidence type="ECO:0000259" key="6">
    <source>
        <dbReference type="Pfam" id="PF04542"/>
    </source>
</evidence>
<dbReference type="InterPro" id="IPR013249">
    <property type="entry name" value="RNA_pol_sigma70_r4_t2"/>
</dbReference>
<dbReference type="PANTHER" id="PTHR43133">
    <property type="entry name" value="RNA POLYMERASE ECF-TYPE SIGMA FACTO"/>
    <property type="match status" value="1"/>
</dbReference>
<dbReference type="AlphaFoldDB" id="A0A7Y2P115"/>
<dbReference type="Pfam" id="PF04542">
    <property type="entry name" value="Sigma70_r2"/>
    <property type="match status" value="1"/>
</dbReference>
<dbReference type="SUPFAM" id="SSF88659">
    <property type="entry name" value="Sigma3 and sigma4 domains of RNA polymerase sigma factors"/>
    <property type="match status" value="1"/>
</dbReference>
<gene>
    <name evidence="8" type="ORF">HGB41_17295</name>
</gene>
<dbReference type="NCBIfam" id="NF009188">
    <property type="entry name" value="PRK12536.1"/>
    <property type="match status" value="1"/>
</dbReference>
<proteinExistence type="inferred from homology"/>
<comment type="caution">
    <text evidence="8">The sequence shown here is derived from an EMBL/GenBank/DDBJ whole genome shotgun (WGS) entry which is preliminary data.</text>
</comment>
<dbReference type="GO" id="GO:0003677">
    <property type="term" value="F:DNA binding"/>
    <property type="evidence" value="ECO:0007669"/>
    <property type="project" value="UniProtKB-KW"/>
</dbReference>
<evidence type="ECO:0000256" key="2">
    <source>
        <dbReference type="ARBA" id="ARBA00023015"/>
    </source>
</evidence>
<evidence type="ECO:0000313" key="8">
    <source>
        <dbReference type="EMBL" id="NNG24744.1"/>
    </source>
</evidence>
<dbReference type="NCBIfam" id="TIGR02937">
    <property type="entry name" value="sigma70-ECF"/>
    <property type="match status" value="1"/>
</dbReference>
<feature type="domain" description="RNA polymerase sigma-70 region 2" evidence="6">
    <location>
        <begin position="38"/>
        <end position="100"/>
    </location>
</feature>
<dbReference type="RefSeq" id="WP_171086836.1">
    <property type="nucleotide sequence ID" value="NZ_JABAIV010000006.1"/>
</dbReference>
<protein>
    <submittedName>
        <fullName evidence="8">Sigma-70 family RNA polymerase sigma factor</fullName>
    </submittedName>
</protein>
<reference evidence="8 9" key="1">
    <citation type="submission" date="2020-04" db="EMBL/GenBank/DDBJ databases">
        <title>Massilia sp. nov., a cold adapted bacteria isolated from Arctic soil.</title>
        <authorList>
            <person name="Son J."/>
            <person name="Ka J.-O."/>
        </authorList>
    </citation>
    <scope>NUCLEOTIDE SEQUENCE [LARGE SCALE GENOMIC DNA]</scope>
    <source>
        <strain evidence="8 9">ML15P13</strain>
    </source>
</reference>
<dbReference type="GO" id="GO:0016987">
    <property type="term" value="F:sigma factor activity"/>
    <property type="evidence" value="ECO:0007669"/>
    <property type="project" value="UniProtKB-KW"/>
</dbReference>
<keyword evidence="4" id="KW-0238">DNA-binding</keyword>
<dbReference type="Gene3D" id="1.10.10.10">
    <property type="entry name" value="Winged helix-like DNA-binding domain superfamily/Winged helix DNA-binding domain"/>
    <property type="match status" value="1"/>
</dbReference>
<evidence type="ECO:0000256" key="1">
    <source>
        <dbReference type="ARBA" id="ARBA00010641"/>
    </source>
</evidence>
<dbReference type="PANTHER" id="PTHR43133:SF58">
    <property type="entry name" value="ECF RNA POLYMERASE SIGMA FACTOR SIGD"/>
    <property type="match status" value="1"/>
</dbReference>
<dbReference type="InterPro" id="IPR014284">
    <property type="entry name" value="RNA_pol_sigma-70_dom"/>
</dbReference>
<dbReference type="InterPro" id="IPR013325">
    <property type="entry name" value="RNA_pol_sigma_r2"/>
</dbReference>
<keyword evidence="3" id="KW-0731">Sigma factor</keyword>
<dbReference type="Pfam" id="PF08281">
    <property type="entry name" value="Sigma70_r4_2"/>
    <property type="match status" value="1"/>
</dbReference>